<dbReference type="InterPro" id="IPR010727">
    <property type="entry name" value="DUF1302"/>
</dbReference>
<dbReference type="Proteomes" id="UP001163624">
    <property type="component" value="Chromosome"/>
</dbReference>
<name>A0ABY6ZY76_9PSED</name>
<evidence type="ECO:0000313" key="2">
    <source>
        <dbReference type="Proteomes" id="UP001163624"/>
    </source>
</evidence>
<protein>
    <submittedName>
        <fullName evidence="1">DUF1302 domain-containing protein</fullName>
    </submittedName>
</protein>
<organism evidence="1 2">
    <name type="scientific">Pseudomonas triclosanedens</name>
    <dbReference type="NCBI Taxonomy" id="2961893"/>
    <lineage>
        <taxon>Bacteria</taxon>
        <taxon>Pseudomonadati</taxon>
        <taxon>Pseudomonadota</taxon>
        <taxon>Gammaproteobacteria</taxon>
        <taxon>Pseudomonadales</taxon>
        <taxon>Pseudomonadaceae</taxon>
        <taxon>Pseudomonas</taxon>
    </lineage>
</organism>
<dbReference type="Pfam" id="PF06980">
    <property type="entry name" value="DUF1302"/>
    <property type="match status" value="1"/>
</dbReference>
<reference evidence="1" key="1">
    <citation type="submission" date="2022-11" db="EMBL/GenBank/DDBJ databases">
        <title>Pseudomonas triclosanedens sp. nov., a triclosan degrader isolated from activated sludge.</title>
        <authorList>
            <person name="Yin Y."/>
            <person name="Lu Z."/>
        </authorList>
    </citation>
    <scope>NUCLEOTIDE SEQUENCE</scope>
    <source>
        <strain evidence="1">ZM23</strain>
    </source>
</reference>
<evidence type="ECO:0000313" key="1">
    <source>
        <dbReference type="EMBL" id="WAI49739.1"/>
    </source>
</evidence>
<dbReference type="RefSeq" id="WP_254469747.1">
    <property type="nucleotide sequence ID" value="NZ_CP113432.1"/>
</dbReference>
<gene>
    <name evidence="1" type="ORF">OU419_00270</name>
</gene>
<accession>A0ABY6ZY76</accession>
<sequence length="609" mass="66433">MTRIHPATVPALPAGRRQSRIAAPLLLSLATGLAGQAQGTTFDLNDDWSLSTKTTLSLGASWAAQDPDRHMMTHANAVQAQHITNADGTSVSADDNRLNFKKGDPISQMYKGLTDFSLDGQGQGAFIRFKYWYDHAYETGDGRFKDFDDSGWPTLSRFHGFDTLDAYVWKDFDVNEHPLNLKVGKQVLSWGEAILIQNGINVINPLDYSAFNKPGVDIKEGQLPVEMFSFNLGLTDKVNLEGFYQYNWRPSVLDGCGTFFATSDAIQPGCGPLYLSQVQTDTQMQASGLYASHGDDQDPSDQGQWGLALRTLISSLNDAEAAFYYVNYHARLPYLQLTARDVSKPGSFPIGRVQGPVYAAAFPENIHLYGMSINGALPGWGTALAAELSFRPNMPVALNGPDMNVAMITGPSGSSSITDVPANASTTGKTLDGWERKQVWQMTTSATQIIDNVLGATRLTLLGEAGVVHISDIGDERLGRNAAFGRSAPLNGSKCNTAASGVTNRYCTDDGFSTPWSWGYRLRAGLEYSDVLPGVNMLPSVNFRHDVEGYSYDPGGPFQEGQKAVGLSLAFSYLNDYSLEFGYNNFFGSNKYSTLDDRDFYSVSAKVDF</sequence>
<dbReference type="EMBL" id="CP113432">
    <property type="protein sequence ID" value="WAI49739.1"/>
    <property type="molecule type" value="Genomic_DNA"/>
</dbReference>
<proteinExistence type="predicted"/>
<keyword evidence="2" id="KW-1185">Reference proteome</keyword>